<keyword evidence="1" id="KW-1133">Transmembrane helix</keyword>
<sequence>MAGYCHETADISRLATSPLVEVLVYHGYNRVCGCWAWQKLHAITFTYMIPGQTWLSRALNTHAHSLPLSPRLSPYPPPSYPFPPVSPSRYEPCISYTRRYINLYNIYFYKFTLVILTLSYSYKVKRLNKYIVDTIIKVVTVLIVFK</sequence>
<dbReference type="Proteomes" id="UP001230504">
    <property type="component" value="Unassembled WGS sequence"/>
</dbReference>
<dbReference type="RefSeq" id="XP_060411076.1">
    <property type="nucleotide sequence ID" value="XM_060560241.1"/>
</dbReference>
<dbReference type="GeneID" id="85444481"/>
<evidence type="ECO:0000256" key="1">
    <source>
        <dbReference type="SAM" id="Phobius"/>
    </source>
</evidence>
<dbReference type="EMBL" id="JAHLJV010000060">
    <property type="protein sequence ID" value="KAK1579998.1"/>
    <property type="molecule type" value="Genomic_DNA"/>
</dbReference>
<protein>
    <submittedName>
        <fullName evidence="2">Uncharacterized protein</fullName>
    </submittedName>
</protein>
<evidence type="ECO:0000313" key="2">
    <source>
        <dbReference type="EMBL" id="KAK1579998.1"/>
    </source>
</evidence>
<proteinExistence type="predicted"/>
<feature type="transmembrane region" description="Helical" evidence="1">
    <location>
        <begin position="104"/>
        <end position="122"/>
    </location>
</feature>
<organism evidence="2 3">
    <name type="scientific">Colletotrichum navitas</name>
    <dbReference type="NCBI Taxonomy" id="681940"/>
    <lineage>
        <taxon>Eukaryota</taxon>
        <taxon>Fungi</taxon>
        <taxon>Dikarya</taxon>
        <taxon>Ascomycota</taxon>
        <taxon>Pezizomycotina</taxon>
        <taxon>Sordariomycetes</taxon>
        <taxon>Hypocreomycetidae</taxon>
        <taxon>Glomerellales</taxon>
        <taxon>Glomerellaceae</taxon>
        <taxon>Colletotrichum</taxon>
        <taxon>Colletotrichum graminicola species complex</taxon>
    </lineage>
</organism>
<keyword evidence="1" id="KW-0812">Transmembrane</keyword>
<dbReference type="AlphaFoldDB" id="A0AAD8V2S1"/>
<keyword evidence="1" id="KW-0472">Membrane</keyword>
<accession>A0AAD8V2S1</accession>
<reference evidence="2" key="1">
    <citation type="submission" date="2021-06" db="EMBL/GenBank/DDBJ databases">
        <title>Comparative genomics, transcriptomics and evolutionary studies reveal genomic signatures of adaptation to plant cell wall in hemibiotrophic fungi.</title>
        <authorList>
            <consortium name="DOE Joint Genome Institute"/>
            <person name="Baroncelli R."/>
            <person name="Diaz J.F."/>
            <person name="Benocci T."/>
            <person name="Peng M."/>
            <person name="Battaglia E."/>
            <person name="Haridas S."/>
            <person name="Andreopoulos W."/>
            <person name="Labutti K."/>
            <person name="Pangilinan J."/>
            <person name="Floch G.L."/>
            <person name="Makela M.R."/>
            <person name="Henrissat B."/>
            <person name="Grigoriev I.V."/>
            <person name="Crouch J.A."/>
            <person name="De Vries R.P."/>
            <person name="Sukno S.A."/>
            <person name="Thon M.R."/>
        </authorList>
    </citation>
    <scope>NUCLEOTIDE SEQUENCE</scope>
    <source>
        <strain evidence="2">CBS 125086</strain>
    </source>
</reference>
<name>A0AAD8V2S1_9PEZI</name>
<evidence type="ECO:0000313" key="3">
    <source>
        <dbReference type="Proteomes" id="UP001230504"/>
    </source>
</evidence>
<gene>
    <name evidence="2" type="ORF">LY79DRAFT_582220</name>
</gene>
<keyword evidence="3" id="KW-1185">Reference proteome</keyword>
<comment type="caution">
    <text evidence="2">The sequence shown here is derived from an EMBL/GenBank/DDBJ whole genome shotgun (WGS) entry which is preliminary data.</text>
</comment>